<accession>A0ABQ7T9K3</accession>
<keyword evidence="3" id="KW-0223">Dioxygenase</keyword>
<keyword evidence="2" id="KW-0479">Metal-binding</keyword>
<evidence type="ECO:0000256" key="3">
    <source>
        <dbReference type="ARBA" id="ARBA00022964"/>
    </source>
</evidence>
<gene>
    <name evidence="7" type="ORF">JD844_000913</name>
</gene>
<dbReference type="SUPFAM" id="SSF48484">
    <property type="entry name" value="Lipoxigenase"/>
    <property type="match status" value="1"/>
</dbReference>
<dbReference type="InterPro" id="IPR036226">
    <property type="entry name" value="LipOase_C_sf"/>
</dbReference>
<protein>
    <recommendedName>
        <fullName evidence="6">Lipoxygenase domain-containing protein</fullName>
    </recommendedName>
</protein>
<keyword evidence="8" id="KW-1185">Reference proteome</keyword>
<keyword evidence="4" id="KW-0560">Oxidoreductase</keyword>
<dbReference type="PANTHER" id="PTHR11771">
    <property type="entry name" value="LIPOXYGENASE"/>
    <property type="match status" value="1"/>
</dbReference>
<dbReference type="InterPro" id="IPR000907">
    <property type="entry name" value="LipOase"/>
</dbReference>
<dbReference type="Pfam" id="PF00305">
    <property type="entry name" value="Lipoxygenase"/>
    <property type="match status" value="1"/>
</dbReference>
<comment type="cofactor">
    <cofactor evidence="1">
        <name>Fe cation</name>
        <dbReference type="ChEBI" id="CHEBI:24875"/>
    </cofactor>
</comment>
<feature type="domain" description="Lipoxygenase" evidence="6">
    <location>
        <begin position="199"/>
        <end position="238"/>
    </location>
</feature>
<evidence type="ECO:0000256" key="5">
    <source>
        <dbReference type="ARBA" id="ARBA00023004"/>
    </source>
</evidence>
<reference evidence="7 8" key="1">
    <citation type="journal article" date="2022" name="Gigascience">
        <title>A chromosome-level genome assembly and annotation of the desert horned lizard, Phrynosoma platyrhinos, provides insight into chromosomal rearrangements among reptiles.</title>
        <authorList>
            <person name="Koochekian N."/>
            <person name="Ascanio A."/>
            <person name="Farleigh K."/>
            <person name="Card D.C."/>
            <person name="Schield D.R."/>
            <person name="Castoe T.A."/>
            <person name="Jezkova T."/>
        </authorList>
    </citation>
    <scope>NUCLEOTIDE SEQUENCE [LARGE SCALE GENOMIC DNA]</scope>
    <source>
        <strain evidence="7">NK-2021</strain>
    </source>
</reference>
<dbReference type="EMBL" id="JAIPUX010000521">
    <property type="protein sequence ID" value="KAH0626132.1"/>
    <property type="molecule type" value="Genomic_DNA"/>
</dbReference>
<evidence type="ECO:0000313" key="7">
    <source>
        <dbReference type="EMBL" id="KAH0626132.1"/>
    </source>
</evidence>
<dbReference type="PROSITE" id="PS51393">
    <property type="entry name" value="LIPOXYGENASE_3"/>
    <property type="match status" value="3"/>
</dbReference>
<keyword evidence="5" id="KW-0408">Iron</keyword>
<evidence type="ECO:0000256" key="4">
    <source>
        <dbReference type="ARBA" id="ARBA00023002"/>
    </source>
</evidence>
<dbReference type="Gene3D" id="3.10.450.60">
    <property type="match status" value="1"/>
</dbReference>
<dbReference type="InterPro" id="IPR020833">
    <property type="entry name" value="LipOase_Fe_BS"/>
</dbReference>
<sequence length="238" mass="26816">MPWSSERGQKGNIFIADYQILDGIPPGRINDQPQFIAAPLCLLHLNSQGLLLPLAIQLSQTPGPEAPIFLPSDSRWDWILAKTWVRNADFLVHQAIAHLLRTHLLAELLVPHIRYTFQINAMARQLLIGENGVFNQEDFEIQAWVEEIFTKGFLGQTSSGIPSSLKTVAELKKFLTMVIFTVSAQHSAVNNGQKPQDFIEAFQDQLHKISKEIAKRNLSSDIDYEYLDPSKIENSVSI</sequence>
<comment type="caution">
    <text evidence="7">The sequence shown here is derived from an EMBL/GenBank/DDBJ whole genome shotgun (WGS) entry which is preliminary data.</text>
</comment>
<organism evidence="7 8">
    <name type="scientific">Phrynosoma platyrhinos</name>
    <name type="common">Desert horned lizard</name>
    <dbReference type="NCBI Taxonomy" id="52577"/>
    <lineage>
        <taxon>Eukaryota</taxon>
        <taxon>Metazoa</taxon>
        <taxon>Chordata</taxon>
        <taxon>Craniata</taxon>
        <taxon>Vertebrata</taxon>
        <taxon>Euteleostomi</taxon>
        <taxon>Lepidosauria</taxon>
        <taxon>Squamata</taxon>
        <taxon>Bifurcata</taxon>
        <taxon>Unidentata</taxon>
        <taxon>Episquamata</taxon>
        <taxon>Toxicofera</taxon>
        <taxon>Iguania</taxon>
        <taxon>Phrynosomatidae</taxon>
        <taxon>Phrynosomatinae</taxon>
        <taxon>Phrynosoma</taxon>
    </lineage>
</organism>
<dbReference type="Gene3D" id="1.20.245.10">
    <property type="entry name" value="Lipoxygenase-1, Domain 5"/>
    <property type="match status" value="4"/>
</dbReference>
<dbReference type="Proteomes" id="UP000826234">
    <property type="component" value="Unassembled WGS sequence"/>
</dbReference>
<name>A0ABQ7T9K3_PHRPL</name>
<evidence type="ECO:0000256" key="2">
    <source>
        <dbReference type="ARBA" id="ARBA00022723"/>
    </source>
</evidence>
<feature type="domain" description="Lipoxygenase" evidence="6">
    <location>
        <begin position="1"/>
        <end position="110"/>
    </location>
</feature>
<evidence type="ECO:0000256" key="1">
    <source>
        <dbReference type="ARBA" id="ARBA00001962"/>
    </source>
</evidence>
<evidence type="ECO:0000259" key="6">
    <source>
        <dbReference type="PROSITE" id="PS51393"/>
    </source>
</evidence>
<evidence type="ECO:0000313" key="8">
    <source>
        <dbReference type="Proteomes" id="UP000826234"/>
    </source>
</evidence>
<dbReference type="InterPro" id="IPR013819">
    <property type="entry name" value="LipOase_C"/>
</dbReference>
<proteinExistence type="predicted"/>
<feature type="domain" description="Lipoxygenase" evidence="6">
    <location>
        <begin position="136"/>
        <end position="195"/>
    </location>
</feature>
<dbReference type="PROSITE" id="PS00711">
    <property type="entry name" value="LIPOXYGENASE_1"/>
    <property type="match status" value="1"/>
</dbReference>